<evidence type="ECO:0000256" key="7">
    <source>
        <dbReference type="HAMAP-Rule" id="MF_00107"/>
    </source>
</evidence>
<comment type="subunit">
    <text evidence="7">Homotrimer.</text>
</comment>
<dbReference type="KEGG" id="pspc:Strain318_001477"/>
<proteinExistence type="inferred from homology"/>
<feature type="binding site" evidence="7">
    <location>
        <position position="49"/>
    </location>
    <ligand>
        <name>a divalent metal cation</name>
        <dbReference type="ChEBI" id="CHEBI:60240"/>
    </ligand>
</feature>
<accession>A0AA49Q7V1</accession>
<name>A0AA49Q7V1_9BACT</name>
<feature type="binding site" evidence="7">
    <location>
        <position position="149"/>
    </location>
    <ligand>
        <name>4-CDP-2-C-methyl-D-erythritol 2-phosphate</name>
        <dbReference type="ChEBI" id="CHEBI:57919"/>
    </ligand>
</feature>
<evidence type="ECO:0000256" key="5">
    <source>
        <dbReference type="ARBA" id="ARBA00023229"/>
    </source>
</evidence>
<sequence>MSAAVTPVRVGIGYDSHRFVEGHGVILGGVLIPATVRCTGHSDADAVCHALTDAILGGAGLGDIGEMFPDTQAENAGRDSIEMLQLALARVRKAGWRCAQADITVIAEFPKIGPHRAAIREKLANAIDLSPADVMVKGKTNESMGWIGRGEGIATIAVATLVRAD</sequence>
<evidence type="ECO:0000256" key="3">
    <source>
        <dbReference type="ARBA" id="ARBA00012579"/>
    </source>
</evidence>
<feature type="domain" description="2-C-methyl-D-erythritol 2,4-cyclodiphosphate synthase" evidence="9">
    <location>
        <begin position="8"/>
        <end position="161"/>
    </location>
</feature>
<keyword evidence="6 7" id="KW-0456">Lyase</keyword>
<dbReference type="PROSITE" id="PS01350">
    <property type="entry name" value="ISPF"/>
    <property type="match status" value="1"/>
</dbReference>
<dbReference type="RefSeq" id="WP_367885076.1">
    <property type="nucleotide sequence ID" value="NZ_CP130612.1"/>
</dbReference>
<evidence type="ECO:0000256" key="8">
    <source>
        <dbReference type="RuleBase" id="RU004395"/>
    </source>
</evidence>
<feature type="binding site" evidence="7">
    <location>
        <position position="17"/>
    </location>
    <ligand>
        <name>a divalent metal cation</name>
        <dbReference type="ChEBI" id="CHEBI:60240"/>
    </ligand>
</feature>
<accession>A0AA49Q5G3</accession>
<reference evidence="11" key="1">
    <citation type="submission" date="2023-07" db="EMBL/GenBank/DDBJ databases">
        <authorList>
            <person name="Haufschild T."/>
            <person name="Kallscheuer N."/>
            <person name="Hammer J."/>
            <person name="Kohn T."/>
            <person name="Kabuu M."/>
            <person name="Jogler M."/>
            <person name="Wohfarth N."/>
            <person name="Heuer A."/>
            <person name="Rohde M."/>
            <person name="van Teeseling M.C.F."/>
            <person name="Jogler C."/>
        </authorList>
    </citation>
    <scope>NUCLEOTIDE SEQUENCE</scope>
    <source>
        <strain evidence="10">Strain 138</strain>
        <strain evidence="11">Strain 318</strain>
    </source>
</reference>
<dbReference type="InterPro" id="IPR020555">
    <property type="entry name" value="MECDP_synthase_CS"/>
</dbReference>
<dbReference type="EC" id="4.6.1.12" evidence="3 7"/>
<dbReference type="SUPFAM" id="SSF69765">
    <property type="entry name" value="IpsF-like"/>
    <property type="match status" value="1"/>
</dbReference>
<dbReference type="CDD" id="cd00554">
    <property type="entry name" value="MECDP_synthase"/>
    <property type="match status" value="1"/>
</dbReference>
<dbReference type="Pfam" id="PF02542">
    <property type="entry name" value="YgbB"/>
    <property type="match status" value="1"/>
</dbReference>
<feature type="binding site" evidence="7">
    <location>
        <begin position="68"/>
        <end position="72"/>
    </location>
    <ligand>
        <name>4-CDP-2-C-methyl-D-erythritol 2-phosphate</name>
        <dbReference type="ChEBI" id="CHEBI:57919"/>
    </ligand>
</feature>
<dbReference type="GO" id="GO:0008685">
    <property type="term" value="F:2-C-methyl-D-erythritol 2,4-cyclodiphosphate synthase activity"/>
    <property type="evidence" value="ECO:0007669"/>
    <property type="project" value="UniProtKB-UniRule"/>
</dbReference>
<dbReference type="InterPro" id="IPR003526">
    <property type="entry name" value="MECDP_synthase"/>
</dbReference>
<dbReference type="InterPro" id="IPR036571">
    <property type="entry name" value="MECDP_synthase_sf"/>
</dbReference>
<feature type="binding site" evidence="7">
    <location>
        <begin position="41"/>
        <end position="42"/>
    </location>
    <ligand>
        <name>4-CDP-2-C-methyl-D-erythritol 2-phosphate</name>
        <dbReference type="ChEBI" id="CHEBI:57919"/>
    </ligand>
</feature>
<dbReference type="HAMAP" id="MF_00107">
    <property type="entry name" value="IspF"/>
    <property type="match status" value="1"/>
</dbReference>
<comment type="similarity">
    <text evidence="7 8">Belongs to the IspF family.</text>
</comment>
<protein>
    <recommendedName>
        <fullName evidence="3 7">2-C-methyl-D-erythritol 2,4-cyclodiphosphate synthase</fullName>
        <shortName evidence="7">MECDP-synthase</shortName>
        <shortName evidence="7">MECPP-synthase</shortName>
        <shortName evidence="7">MECPS</shortName>
        <ecNumber evidence="3 7">4.6.1.12</ecNumber>
    </recommendedName>
</protein>
<dbReference type="Gene3D" id="3.30.1330.50">
    <property type="entry name" value="2-C-methyl-D-erythritol 2,4-cyclodiphosphate synthase"/>
    <property type="match status" value="1"/>
</dbReference>
<dbReference type="EMBL" id="CP130613">
    <property type="protein sequence ID" value="WKW15104.1"/>
    <property type="molecule type" value="Genomic_DNA"/>
</dbReference>
<feature type="binding site" evidence="7">
    <location>
        <begin position="63"/>
        <end position="65"/>
    </location>
    <ligand>
        <name>4-CDP-2-C-methyl-D-erythritol 2-phosphate</name>
        <dbReference type="ChEBI" id="CHEBI:57919"/>
    </ligand>
</feature>
<dbReference type="GO" id="GO:0019288">
    <property type="term" value="P:isopentenyl diphosphate biosynthetic process, methylerythritol 4-phosphate pathway"/>
    <property type="evidence" value="ECO:0007669"/>
    <property type="project" value="UniProtKB-UniRule"/>
</dbReference>
<evidence type="ECO:0000313" key="10">
    <source>
        <dbReference type="EMBL" id="WKW12195.1"/>
    </source>
</evidence>
<feature type="site" description="Transition state stabilizer" evidence="7">
    <location>
        <position position="140"/>
    </location>
</feature>
<keyword evidence="5 7" id="KW-0414">Isoprene biosynthesis</keyword>
<comment type="caution">
    <text evidence="7">Lacks conserved residue(s) required for the propagation of feature annotation.</text>
</comment>
<dbReference type="NCBIfam" id="TIGR00151">
    <property type="entry name" value="ispF"/>
    <property type="match status" value="1"/>
</dbReference>
<keyword evidence="4 7" id="KW-0479">Metal-binding</keyword>
<gene>
    <name evidence="7 11" type="primary">ispF</name>
    <name evidence="10" type="ORF">Strain138_001477</name>
    <name evidence="11" type="ORF">Strain318_001477</name>
</gene>
<evidence type="ECO:0000256" key="4">
    <source>
        <dbReference type="ARBA" id="ARBA00022723"/>
    </source>
</evidence>
<evidence type="ECO:0000259" key="9">
    <source>
        <dbReference type="Pfam" id="PF02542"/>
    </source>
</evidence>
<evidence type="ECO:0000256" key="1">
    <source>
        <dbReference type="ARBA" id="ARBA00000200"/>
    </source>
</evidence>
<keyword evidence="12" id="KW-1185">Reference proteome</keyword>
<comment type="function">
    <text evidence="7">Involved in the biosynthesis of isopentenyl diphosphate (IPP) and dimethylallyl diphosphate (DMAPP), two major building blocks of isoprenoid compounds. Catalyzes the conversion of 4-diphosphocytidyl-2-C-methyl-D-erythritol 2-phosphate (CDP-ME2P) to 2-C-methyl-D-erythritol 2,4-cyclodiphosphate (ME-CPP) with a corresponding release of cytidine 5-monophosphate (CMP).</text>
</comment>
<evidence type="ECO:0000256" key="6">
    <source>
        <dbReference type="ARBA" id="ARBA00023239"/>
    </source>
</evidence>
<dbReference type="GO" id="GO:0046872">
    <property type="term" value="F:metal ion binding"/>
    <property type="evidence" value="ECO:0007669"/>
    <property type="project" value="UniProtKB-KW"/>
</dbReference>
<dbReference type="AlphaFoldDB" id="A0AA49Q7V1"/>
<evidence type="ECO:0000313" key="11">
    <source>
        <dbReference type="EMBL" id="WKW15104.1"/>
    </source>
</evidence>
<feature type="binding site" evidence="7">
    <location>
        <begin position="15"/>
        <end position="17"/>
    </location>
    <ligand>
        <name>4-CDP-2-C-methyl-D-erythritol 2-phosphate</name>
        <dbReference type="ChEBI" id="CHEBI:57919"/>
    </ligand>
</feature>
<comment type="pathway">
    <text evidence="2 7">Isoprenoid biosynthesis; isopentenyl diphosphate biosynthesis via DXP pathway; isopentenyl diphosphate from 1-deoxy-D-xylulose 5-phosphate: step 4/6.</text>
</comment>
<dbReference type="EMBL" id="CP130612">
    <property type="protein sequence ID" value="WKW12195.1"/>
    <property type="molecule type" value="Genomic_DNA"/>
</dbReference>
<feature type="binding site" evidence="7">
    <location>
        <position position="15"/>
    </location>
    <ligand>
        <name>a divalent metal cation</name>
        <dbReference type="ChEBI" id="CHEBI:60240"/>
    </ligand>
</feature>
<dbReference type="Proteomes" id="UP001229955">
    <property type="component" value="Chromosome"/>
</dbReference>
<dbReference type="PANTHER" id="PTHR43181">
    <property type="entry name" value="2-C-METHYL-D-ERYTHRITOL 2,4-CYCLODIPHOSPHATE SYNTHASE, CHLOROPLASTIC"/>
    <property type="match status" value="1"/>
</dbReference>
<evidence type="ECO:0000313" key="12">
    <source>
        <dbReference type="Proteomes" id="UP001229955"/>
    </source>
</evidence>
<dbReference type="PANTHER" id="PTHR43181:SF1">
    <property type="entry name" value="2-C-METHYL-D-ERYTHRITOL 2,4-CYCLODIPHOSPHATE SYNTHASE, CHLOROPLASTIC"/>
    <property type="match status" value="1"/>
</dbReference>
<comment type="catalytic activity">
    <reaction evidence="1 7 8">
        <text>4-CDP-2-C-methyl-D-erythritol 2-phosphate = 2-C-methyl-D-erythritol 2,4-cyclic diphosphate + CMP</text>
        <dbReference type="Rhea" id="RHEA:23864"/>
        <dbReference type="ChEBI" id="CHEBI:57919"/>
        <dbReference type="ChEBI" id="CHEBI:58483"/>
        <dbReference type="ChEBI" id="CHEBI:60377"/>
        <dbReference type="EC" id="4.6.1.12"/>
    </reaction>
</comment>
<organism evidence="11 12">
    <name type="scientific">Pseudogemmatithrix spongiicola</name>
    <dbReference type="NCBI Taxonomy" id="3062599"/>
    <lineage>
        <taxon>Bacteria</taxon>
        <taxon>Pseudomonadati</taxon>
        <taxon>Gemmatimonadota</taxon>
        <taxon>Gemmatimonadia</taxon>
        <taxon>Gemmatimonadales</taxon>
        <taxon>Gemmatimonadaceae</taxon>
        <taxon>Pseudogemmatithrix</taxon>
    </lineage>
</organism>
<comment type="cofactor">
    <cofactor evidence="7">
        <name>a divalent metal cation</name>
        <dbReference type="ChEBI" id="CHEBI:60240"/>
    </cofactor>
    <text evidence="7">Binds 1 divalent metal cation per subunit.</text>
</comment>
<evidence type="ECO:0000256" key="2">
    <source>
        <dbReference type="ARBA" id="ARBA00004709"/>
    </source>
</evidence>
<feature type="site" description="Transition state stabilizer" evidence="7">
    <location>
        <position position="41"/>
    </location>
</feature>
<dbReference type="GO" id="GO:0016114">
    <property type="term" value="P:terpenoid biosynthetic process"/>
    <property type="evidence" value="ECO:0007669"/>
    <property type="project" value="InterPro"/>
</dbReference>